<comment type="caution">
    <text evidence="1">The sequence shown here is derived from an EMBL/GenBank/DDBJ whole genome shotgun (WGS) entry which is preliminary data.</text>
</comment>
<protein>
    <submittedName>
        <fullName evidence="1">Uncharacterized protein</fullName>
    </submittedName>
</protein>
<gene>
    <name evidence="1" type="ORF">B0188_05480</name>
</gene>
<name>A0A1T0B2H7_9PAST</name>
<proteinExistence type="predicted"/>
<evidence type="ECO:0000313" key="1">
    <source>
        <dbReference type="EMBL" id="OOS04119.1"/>
    </source>
</evidence>
<keyword evidence="2" id="KW-1185">Reference proteome</keyword>
<accession>A0A1T0B2H7</accession>
<dbReference type="Proteomes" id="UP000190023">
    <property type="component" value="Unassembled WGS sequence"/>
</dbReference>
<reference evidence="1 2" key="1">
    <citation type="submission" date="2017-02" db="EMBL/GenBank/DDBJ databases">
        <title>Draft genome sequence of Haemophilus felis CCUG 31170 type strain.</title>
        <authorList>
            <person name="Engstrom-Jakobsson H."/>
            <person name="Salva-Serra F."/>
            <person name="Thorell K."/>
            <person name="Gonzales-Siles L."/>
            <person name="Karlsson R."/>
            <person name="Boulund F."/>
            <person name="Engstrand L."/>
            <person name="Kristiansson E."/>
            <person name="Moore E."/>
        </authorList>
    </citation>
    <scope>NUCLEOTIDE SEQUENCE [LARGE SCALE GENOMIC DNA]</scope>
    <source>
        <strain evidence="1 2">CCUG 31170</strain>
    </source>
</reference>
<dbReference type="AlphaFoldDB" id="A0A1T0B2H7"/>
<organism evidence="1 2">
    <name type="scientific">[Haemophilus] felis</name>
    <dbReference type="NCBI Taxonomy" id="123822"/>
    <lineage>
        <taxon>Bacteria</taxon>
        <taxon>Pseudomonadati</taxon>
        <taxon>Pseudomonadota</taxon>
        <taxon>Gammaproteobacteria</taxon>
        <taxon>Pasteurellales</taxon>
        <taxon>Pasteurellaceae</taxon>
    </lineage>
</organism>
<dbReference type="STRING" id="123822.B0188_05480"/>
<dbReference type="EMBL" id="MUYB01000021">
    <property type="protein sequence ID" value="OOS04119.1"/>
    <property type="molecule type" value="Genomic_DNA"/>
</dbReference>
<sequence>MTDLIQQRSKTHGDFIQGAEIFASEMKQVAQKWLDGHLDNCQFYALTMQSVKRTRILGGNPHFADHWEDLANYATLGGRLNLTDEEDLTEEEEAPAVALPVVNFTKA</sequence>
<evidence type="ECO:0000313" key="2">
    <source>
        <dbReference type="Proteomes" id="UP000190023"/>
    </source>
</evidence>